<evidence type="ECO:0000259" key="3">
    <source>
        <dbReference type="SMART" id="SM00062"/>
    </source>
</evidence>
<keyword evidence="1 2" id="KW-0732">Signal</keyword>
<organism evidence="4 5">
    <name type="scientific">Sporolactobacillus nakayamae</name>
    <dbReference type="NCBI Taxonomy" id="269670"/>
    <lineage>
        <taxon>Bacteria</taxon>
        <taxon>Bacillati</taxon>
        <taxon>Bacillota</taxon>
        <taxon>Bacilli</taxon>
        <taxon>Bacillales</taxon>
        <taxon>Sporolactobacillaceae</taxon>
        <taxon>Sporolactobacillus</taxon>
    </lineage>
</organism>
<accession>A0A1I2SUJ0</accession>
<dbReference type="PANTHER" id="PTHR35936:SF19">
    <property type="entry name" value="AMINO-ACID-BINDING PROTEIN YXEM-RELATED"/>
    <property type="match status" value="1"/>
</dbReference>
<dbReference type="PROSITE" id="PS51257">
    <property type="entry name" value="PROKAR_LIPOPROTEIN"/>
    <property type="match status" value="1"/>
</dbReference>
<evidence type="ECO:0000256" key="1">
    <source>
        <dbReference type="ARBA" id="ARBA00022729"/>
    </source>
</evidence>
<feature type="signal peptide" evidence="2">
    <location>
        <begin position="1"/>
        <end position="21"/>
    </location>
</feature>
<dbReference type="RefSeq" id="WP_093672660.1">
    <property type="nucleotide sequence ID" value="NZ_FOOY01000013.1"/>
</dbReference>
<dbReference type="Proteomes" id="UP000198752">
    <property type="component" value="Unassembled WGS sequence"/>
</dbReference>
<dbReference type="SUPFAM" id="SSF53850">
    <property type="entry name" value="Periplasmic binding protein-like II"/>
    <property type="match status" value="1"/>
</dbReference>
<gene>
    <name evidence="4" type="ORF">SAMN02982927_02067</name>
</gene>
<dbReference type="AlphaFoldDB" id="A0A1I2SUJ0"/>
<feature type="domain" description="Solute-binding protein family 3/N-terminal" evidence="3">
    <location>
        <begin position="44"/>
        <end position="262"/>
    </location>
</feature>
<dbReference type="Gene3D" id="3.40.190.10">
    <property type="entry name" value="Periplasmic binding protein-like II"/>
    <property type="match status" value="2"/>
</dbReference>
<dbReference type="PANTHER" id="PTHR35936">
    <property type="entry name" value="MEMBRANE-BOUND LYTIC MUREIN TRANSGLYCOSYLASE F"/>
    <property type="match status" value="1"/>
</dbReference>
<reference evidence="5" key="1">
    <citation type="submission" date="2016-10" db="EMBL/GenBank/DDBJ databases">
        <authorList>
            <person name="Varghese N."/>
            <person name="Submissions S."/>
        </authorList>
    </citation>
    <scope>NUCLEOTIDE SEQUENCE [LARGE SCALE GENOMIC DNA]</scope>
    <source>
        <strain evidence="5">ATCC 700379</strain>
    </source>
</reference>
<name>A0A1I2SUJ0_9BACL</name>
<dbReference type="OrthoDB" id="9774451at2"/>
<dbReference type="SMART" id="SM00062">
    <property type="entry name" value="PBPb"/>
    <property type="match status" value="1"/>
</dbReference>
<keyword evidence="5" id="KW-1185">Reference proteome</keyword>
<dbReference type="Pfam" id="PF00497">
    <property type="entry name" value="SBP_bac_3"/>
    <property type="match status" value="1"/>
</dbReference>
<sequence>MKKSVGIVLSLILVLVLSACGTNESGNSSSRSSSTFDAIKKKGEITIAVDDTYPPMEFRNDKNELVGLNIDLAKAIGKKLGVKVKHIPTAWDGIIPGLNTKKYDIIMSSMNITDERKKQVDFVKYLDFGQVIVTKKGNPLKIQKQGDLKNKTVGVQIGTTSETAAKEIGIKKIKTYNGFTDAFNDMGAGRLDAIVVGEMVGRYYVKNQPKSFEIIGDSFQKLPVGIAVRKTDKSLSAALAKAVKELKDDGTFTKAEAKWFGE</sequence>
<evidence type="ECO:0000256" key="2">
    <source>
        <dbReference type="SAM" id="SignalP"/>
    </source>
</evidence>
<proteinExistence type="predicted"/>
<dbReference type="InterPro" id="IPR001638">
    <property type="entry name" value="Solute-binding_3/MltF_N"/>
</dbReference>
<evidence type="ECO:0000313" key="5">
    <source>
        <dbReference type="Proteomes" id="UP000198752"/>
    </source>
</evidence>
<protein>
    <submittedName>
        <fullName evidence="4">Polar amino acid transport system substrate-binding protein</fullName>
    </submittedName>
</protein>
<feature type="chain" id="PRO_5039368200" evidence="2">
    <location>
        <begin position="22"/>
        <end position="262"/>
    </location>
</feature>
<dbReference type="EMBL" id="FOOY01000013">
    <property type="protein sequence ID" value="SFG56402.1"/>
    <property type="molecule type" value="Genomic_DNA"/>
</dbReference>
<dbReference type="STRING" id="269670.SAMN02982927_02067"/>
<dbReference type="CDD" id="cd13530">
    <property type="entry name" value="PBP2_peptides_like"/>
    <property type="match status" value="1"/>
</dbReference>
<evidence type="ECO:0000313" key="4">
    <source>
        <dbReference type="EMBL" id="SFG56402.1"/>
    </source>
</evidence>